<dbReference type="RefSeq" id="WP_338202002.1">
    <property type="nucleotide sequence ID" value="NZ_JAEKNR010000126.1"/>
</dbReference>
<evidence type="ECO:0000313" key="1">
    <source>
        <dbReference type="EMBL" id="MBJ7598796.1"/>
    </source>
</evidence>
<comment type="caution">
    <text evidence="1">The sequence shown here is derived from an EMBL/GenBank/DDBJ whole genome shotgun (WGS) entry which is preliminary data.</text>
</comment>
<gene>
    <name evidence="1" type="ORF">JF922_12020</name>
</gene>
<dbReference type="Proteomes" id="UP000612893">
    <property type="component" value="Unassembled WGS sequence"/>
</dbReference>
<proteinExistence type="predicted"/>
<accession>A0A934JZK5</accession>
<protein>
    <recommendedName>
        <fullName evidence="3">DUF2867 domain-containing protein</fullName>
    </recommendedName>
</protein>
<sequence>MGGLVDELMPDYDVREMHALWVDAPSSRVWSELHQVTLREMPLFRALMFLRRPHPRNRSSVSLTDRPLLAEMASGAFVPLAQRRPANLVLGLVARPWQLTAGLNEVDGQGFAAFDEPGWVKILLGFDLEETDGRTRLRTETRIQATDAAARRRFRLYWLAVGPGSAMTRRSLLRAVKHRSEGENTAAPG</sequence>
<organism evidence="1 2">
    <name type="scientific">Candidatus Nephthysia bennettiae</name>
    <dbReference type="NCBI Taxonomy" id="3127016"/>
    <lineage>
        <taxon>Bacteria</taxon>
        <taxon>Bacillati</taxon>
        <taxon>Candidatus Dormiibacterota</taxon>
        <taxon>Candidatus Dormibacteria</taxon>
        <taxon>Candidatus Dormibacterales</taxon>
        <taxon>Candidatus Dormibacteraceae</taxon>
        <taxon>Candidatus Nephthysia</taxon>
    </lineage>
</organism>
<dbReference type="AlphaFoldDB" id="A0A934JZK5"/>
<name>A0A934JZK5_9BACT</name>
<evidence type="ECO:0008006" key="3">
    <source>
        <dbReference type="Google" id="ProtNLM"/>
    </source>
</evidence>
<dbReference type="EMBL" id="JAEKNR010000126">
    <property type="protein sequence ID" value="MBJ7598796.1"/>
    <property type="molecule type" value="Genomic_DNA"/>
</dbReference>
<reference evidence="1" key="1">
    <citation type="submission" date="2020-10" db="EMBL/GenBank/DDBJ databases">
        <title>Ca. Dormibacterota MAGs.</title>
        <authorList>
            <person name="Montgomery K."/>
        </authorList>
    </citation>
    <scope>NUCLEOTIDE SEQUENCE [LARGE SCALE GENOMIC DNA]</scope>
    <source>
        <strain evidence="1">SC8812_S17_10</strain>
    </source>
</reference>
<keyword evidence="2" id="KW-1185">Reference proteome</keyword>
<evidence type="ECO:0000313" key="2">
    <source>
        <dbReference type="Proteomes" id="UP000612893"/>
    </source>
</evidence>